<protein>
    <recommendedName>
        <fullName evidence="1">UPF0229 protein DFP90_107173</fullName>
    </recommendedName>
</protein>
<dbReference type="NCBIfam" id="NF003708">
    <property type="entry name" value="PRK05325.1-3"/>
    <property type="match status" value="1"/>
</dbReference>
<dbReference type="HAMAP" id="MF_01232">
    <property type="entry name" value="UPF0229"/>
    <property type="match status" value="1"/>
</dbReference>
<sequence length="435" mass="50395">MHHFIDRRQNPKGKSLGNRQRFLRRARHHIKEMVNKSVKDRAVSDIASGEKISIPTRGIDEPHFTNSPTGGYRQRVLPGNKEFVVGDSFPRPKQGAGEGRGKKASEDGEGEDDFTFTLTRDEFLELLFEDLELPDLVKTTLKETTTIRQKRAGHTSDGMPANLNVLRTMRNAYGRRLALKRPKLEEVEALEADIADLETRTPHSDKDRKKLEELKGRLEVLQRKRKVVAYIDPVDVRYNAFVPETVPNSKAVMFCLMDVSGSMGEREKNLAKRFFLLLHLFLDRCYEHTEIVFIRHTHYAQEVDEDTFFYGRETGGTVVSTALVEMERVLKERYPTDEWNIYAAQASDGENLSRDSAKCENYLEQHIMPLCQFYAYVEIIEESEMEILKSEETGGELWRAYRSVRERWPNFDMRRVADPSHIYPVFRELFAKKLG</sequence>
<dbReference type="Proteomes" id="UP000256845">
    <property type="component" value="Unassembled WGS sequence"/>
</dbReference>
<dbReference type="AlphaFoldDB" id="A0A3D9HGQ1"/>
<evidence type="ECO:0000313" key="3">
    <source>
        <dbReference type="EMBL" id="RED48668.1"/>
    </source>
</evidence>
<reference evidence="3 4" key="1">
    <citation type="submission" date="2018-07" db="EMBL/GenBank/DDBJ databases">
        <title>Genomic Encyclopedia of Type Strains, Phase III (KMG-III): the genomes of soil and plant-associated and newly described type strains.</title>
        <authorList>
            <person name="Whitman W."/>
        </authorList>
    </citation>
    <scope>NUCLEOTIDE SEQUENCE [LARGE SCALE GENOMIC DNA]</scope>
    <source>
        <strain evidence="3 4">CECT 8488</strain>
    </source>
</reference>
<comment type="similarity">
    <text evidence="1">Belongs to the UPF0229 family.</text>
</comment>
<dbReference type="OrthoDB" id="9788289at2"/>
<dbReference type="InterPro" id="IPR006698">
    <property type="entry name" value="UPF0229"/>
</dbReference>
<dbReference type="PANTHER" id="PTHR30510:SF2">
    <property type="entry name" value="UPF0229 PROTEIN YEAH"/>
    <property type="match status" value="1"/>
</dbReference>
<evidence type="ECO:0000256" key="2">
    <source>
        <dbReference type="SAM" id="MobiDB-lite"/>
    </source>
</evidence>
<evidence type="ECO:0000256" key="1">
    <source>
        <dbReference type="HAMAP-Rule" id="MF_01232"/>
    </source>
</evidence>
<dbReference type="RefSeq" id="WP_115937606.1">
    <property type="nucleotide sequence ID" value="NZ_QRDW01000007.1"/>
</dbReference>
<dbReference type="PANTHER" id="PTHR30510">
    <property type="entry name" value="UPF0229 PROTEIN YEAH"/>
    <property type="match status" value="1"/>
</dbReference>
<gene>
    <name evidence="3" type="ORF">DFP90_107173</name>
</gene>
<dbReference type="Pfam" id="PF04285">
    <property type="entry name" value="DUF444"/>
    <property type="match status" value="1"/>
</dbReference>
<evidence type="ECO:0000313" key="4">
    <source>
        <dbReference type="Proteomes" id="UP000256845"/>
    </source>
</evidence>
<feature type="region of interest" description="Disordered" evidence="2">
    <location>
        <begin position="55"/>
        <end position="113"/>
    </location>
</feature>
<dbReference type="EMBL" id="QRDW01000007">
    <property type="protein sequence ID" value="RED48668.1"/>
    <property type="molecule type" value="Genomic_DNA"/>
</dbReference>
<name>A0A3D9HGQ1_9PROT</name>
<keyword evidence="4" id="KW-1185">Reference proteome</keyword>
<comment type="caution">
    <text evidence="3">The sequence shown here is derived from an EMBL/GenBank/DDBJ whole genome shotgun (WGS) entry which is preliminary data.</text>
</comment>
<organism evidence="3 4">
    <name type="scientific">Aestuariispira insulae</name>
    <dbReference type="NCBI Taxonomy" id="1461337"/>
    <lineage>
        <taxon>Bacteria</taxon>
        <taxon>Pseudomonadati</taxon>
        <taxon>Pseudomonadota</taxon>
        <taxon>Alphaproteobacteria</taxon>
        <taxon>Rhodospirillales</taxon>
        <taxon>Kiloniellaceae</taxon>
        <taxon>Aestuariispira</taxon>
    </lineage>
</organism>
<accession>A0A3D9HGQ1</accession>
<dbReference type="NCBIfam" id="NF003707">
    <property type="entry name" value="PRK05325.1-2"/>
    <property type="match status" value="1"/>
</dbReference>
<proteinExistence type="inferred from homology"/>